<name>A0ABM8ILE8_9FIRM</name>
<evidence type="ECO:0000256" key="1">
    <source>
        <dbReference type="SAM" id="MobiDB-lite"/>
    </source>
</evidence>
<gene>
    <name evidence="2" type="ORF">T23_02890</name>
</gene>
<evidence type="ECO:0000313" key="3">
    <source>
        <dbReference type="Proteomes" id="UP001432099"/>
    </source>
</evidence>
<keyword evidence="3" id="KW-1185">Reference proteome</keyword>
<dbReference type="Proteomes" id="UP001432099">
    <property type="component" value="Chromosome"/>
</dbReference>
<dbReference type="RefSeq" id="WP_161831838.1">
    <property type="nucleotide sequence ID" value="NZ_AP028127.1"/>
</dbReference>
<evidence type="ECO:0000313" key="2">
    <source>
        <dbReference type="EMBL" id="BEH90187.1"/>
    </source>
</evidence>
<accession>A0ABM8ILE8</accession>
<sequence length="135" mass="14601">MNTEITHNLNENSTKGSTRPGTNAPVHNLSKGAYAFKIDRIGAKVYTDSWFTGKSSITVSITSFSVISPQPSGTQNQTTIYLYNKNNKSVGNKTITVSGGKGSTTFYGLSANEKYYVLFTVPTNGNVYSIKGDIK</sequence>
<feature type="compositionally biased region" description="Polar residues" evidence="1">
    <location>
        <begin position="1"/>
        <end position="21"/>
    </location>
</feature>
<reference evidence="2" key="1">
    <citation type="journal article" date="2024" name="Int. J. Syst. Evol. Microbiol.">
        <title>Turicibacter faecis sp. nov., isolated from faeces of heart failure mouse model.</title>
        <authorList>
            <person name="Imamura Y."/>
            <person name="Motooka D."/>
            <person name="Nakajima Y."/>
            <person name="Ito S."/>
            <person name="Kitakaze M."/>
            <person name="Iida T."/>
            <person name="Nakamura S."/>
        </authorList>
    </citation>
    <scope>NUCLEOTIDE SEQUENCE</scope>
    <source>
        <strain evidence="2">TC023</strain>
    </source>
</reference>
<proteinExistence type="predicted"/>
<feature type="region of interest" description="Disordered" evidence="1">
    <location>
        <begin position="1"/>
        <end position="26"/>
    </location>
</feature>
<protein>
    <submittedName>
        <fullName evidence="2">Uncharacterized protein</fullName>
    </submittedName>
</protein>
<organism evidence="2 3">
    <name type="scientific">Turicibacter faecis</name>
    <dbReference type="NCBI Taxonomy" id="2963365"/>
    <lineage>
        <taxon>Bacteria</taxon>
        <taxon>Bacillati</taxon>
        <taxon>Bacillota</taxon>
        <taxon>Erysipelotrichia</taxon>
        <taxon>Erysipelotrichales</taxon>
        <taxon>Turicibacteraceae</taxon>
        <taxon>Turicibacter</taxon>
    </lineage>
</organism>
<dbReference type="EMBL" id="AP028127">
    <property type="protein sequence ID" value="BEH90187.1"/>
    <property type="molecule type" value="Genomic_DNA"/>
</dbReference>